<evidence type="ECO:0000313" key="4">
    <source>
        <dbReference type="Proteomes" id="UP000194236"/>
    </source>
</evidence>
<feature type="coiled-coil region" evidence="1">
    <location>
        <begin position="86"/>
        <end position="127"/>
    </location>
</feature>
<feature type="compositionally biased region" description="Polar residues" evidence="2">
    <location>
        <begin position="177"/>
        <end position="193"/>
    </location>
</feature>
<keyword evidence="1" id="KW-0175">Coiled coil</keyword>
<dbReference type="AlphaFoldDB" id="A0A1Y3BH31"/>
<evidence type="ECO:0000313" key="3">
    <source>
        <dbReference type="EMBL" id="OTF79457.1"/>
    </source>
</evidence>
<reference evidence="3 4" key="1">
    <citation type="submission" date="2017-03" db="EMBL/GenBank/DDBJ databases">
        <title>Genome Survey of Euroglyphus maynei.</title>
        <authorList>
            <person name="Arlian L.G."/>
            <person name="Morgan M.S."/>
            <person name="Rider S.D."/>
        </authorList>
    </citation>
    <scope>NUCLEOTIDE SEQUENCE [LARGE SCALE GENOMIC DNA]</scope>
    <source>
        <strain evidence="3">Arlian Lab</strain>
        <tissue evidence="3">Whole body</tissue>
    </source>
</reference>
<name>A0A1Y3BH31_EURMA</name>
<evidence type="ECO:0000256" key="2">
    <source>
        <dbReference type="SAM" id="MobiDB-lite"/>
    </source>
</evidence>
<dbReference type="Gene3D" id="1.10.287.1490">
    <property type="match status" value="1"/>
</dbReference>
<protein>
    <submittedName>
        <fullName evidence="3">Uncharacterized protein</fullName>
    </submittedName>
</protein>
<keyword evidence="4" id="KW-1185">Reference proteome</keyword>
<organism evidence="3 4">
    <name type="scientific">Euroglyphus maynei</name>
    <name type="common">Mayne's house dust mite</name>
    <dbReference type="NCBI Taxonomy" id="6958"/>
    <lineage>
        <taxon>Eukaryota</taxon>
        <taxon>Metazoa</taxon>
        <taxon>Ecdysozoa</taxon>
        <taxon>Arthropoda</taxon>
        <taxon>Chelicerata</taxon>
        <taxon>Arachnida</taxon>
        <taxon>Acari</taxon>
        <taxon>Acariformes</taxon>
        <taxon>Sarcoptiformes</taxon>
        <taxon>Astigmata</taxon>
        <taxon>Psoroptidia</taxon>
        <taxon>Analgoidea</taxon>
        <taxon>Pyroglyphidae</taxon>
        <taxon>Pyroglyphinae</taxon>
        <taxon>Euroglyphus</taxon>
    </lineage>
</organism>
<comment type="caution">
    <text evidence="3">The sequence shown here is derived from an EMBL/GenBank/DDBJ whole genome shotgun (WGS) entry which is preliminary data.</text>
</comment>
<accession>A0A1Y3BH31</accession>
<evidence type="ECO:0000256" key="1">
    <source>
        <dbReference type="SAM" id="Coils"/>
    </source>
</evidence>
<dbReference type="Proteomes" id="UP000194236">
    <property type="component" value="Unassembled WGS sequence"/>
</dbReference>
<dbReference type="EMBL" id="MUJZ01023015">
    <property type="protein sequence ID" value="OTF79457.1"/>
    <property type="molecule type" value="Genomic_DNA"/>
</dbReference>
<sequence length="216" mass="24434">MISVIIGTVVMYSLSKRMDSLQLSISGIQSTNMDLPDDLHSLHSKYKSLEQESTNQRINLNNVIITTSNLTQQTAQLHQKLNQLDVEQLRKMIADMNNESKLWKEQQMNLEQRMNAFESRLQQLEQNWSTMPSNSKQSAWNEKIEQMITVIDNQIGQLNRSLVNLTESIGPADQPVPETQTLSTSLESNQPTGTGRVRKKVLGNVTESDAENHIVG</sequence>
<feature type="region of interest" description="Disordered" evidence="2">
    <location>
        <begin position="169"/>
        <end position="196"/>
    </location>
</feature>
<dbReference type="OrthoDB" id="6514577at2759"/>
<proteinExistence type="predicted"/>
<gene>
    <name evidence="3" type="ORF">BLA29_007430</name>
</gene>